<sequence length="191" mass="21055">MNQSGLPPLIHAARDQAQVLLAPLPQRWRHTVGVARRAEGLIHTLDGDDPDVLIAAAWLHDIGYAPTVTDTGFHPLDGARHLQHTHWPARITALVAHHSGALHVARERGLHGELAIYPCEVTTLADALTYADQTVDPDGHRVSVDQRIAEALLRHGPDSAQAAARPEREPYLRAVAERIERRLARHGHSER</sequence>
<dbReference type="AlphaFoldDB" id="A0A8J3Z385"/>
<organism evidence="2 3">
    <name type="scientific">Virgisporangium aurantiacum</name>
    <dbReference type="NCBI Taxonomy" id="175570"/>
    <lineage>
        <taxon>Bacteria</taxon>
        <taxon>Bacillati</taxon>
        <taxon>Actinomycetota</taxon>
        <taxon>Actinomycetes</taxon>
        <taxon>Micromonosporales</taxon>
        <taxon>Micromonosporaceae</taxon>
        <taxon>Virgisporangium</taxon>
    </lineage>
</organism>
<dbReference type="NCBIfam" id="TIGR00277">
    <property type="entry name" value="HDIG"/>
    <property type="match status" value="1"/>
</dbReference>
<gene>
    <name evidence="2" type="ORF">Vau01_017490</name>
</gene>
<evidence type="ECO:0000313" key="3">
    <source>
        <dbReference type="Proteomes" id="UP000612585"/>
    </source>
</evidence>
<dbReference type="Pfam" id="PF01966">
    <property type="entry name" value="HD"/>
    <property type="match status" value="1"/>
</dbReference>
<dbReference type="CDD" id="cd00077">
    <property type="entry name" value="HDc"/>
    <property type="match status" value="1"/>
</dbReference>
<dbReference type="InterPro" id="IPR003607">
    <property type="entry name" value="HD/PDEase_dom"/>
</dbReference>
<reference evidence="2" key="1">
    <citation type="submission" date="2021-01" db="EMBL/GenBank/DDBJ databases">
        <title>Whole genome shotgun sequence of Virgisporangium aurantiacum NBRC 16421.</title>
        <authorList>
            <person name="Komaki H."/>
            <person name="Tamura T."/>
        </authorList>
    </citation>
    <scope>NUCLEOTIDE SEQUENCE</scope>
    <source>
        <strain evidence="2">NBRC 16421</strain>
    </source>
</reference>
<dbReference type="InterPro" id="IPR006674">
    <property type="entry name" value="HD_domain"/>
</dbReference>
<dbReference type="Gene3D" id="1.10.3210.10">
    <property type="entry name" value="Hypothetical protein af1432"/>
    <property type="match status" value="1"/>
</dbReference>
<proteinExistence type="predicted"/>
<feature type="domain" description="HD" evidence="1">
    <location>
        <begin position="27"/>
        <end position="129"/>
    </location>
</feature>
<dbReference type="SUPFAM" id="SSF109604">
    <property type="entry name" value="HD-domain/PDEase-like"/>
    <property type="match status" value="1"/>
</dbReference>
<dbReference type="InterPro" id="IPR006675">
    <property type="entry name" value="HDIG_dom"/>
</dbReference>
<dbReference type="Proteomes" id="UP000612585">
    <property type="component" value="Unassembled WGS sequence"/>
</dbReference>
<protein>
    <submittedName>
        <fullName evidence="2">Metal-dependent phosphohydrolase, HD subdomain protein</fullName>
    </submittedName>
</protein>
<accession>A0A8J3Z385</accession>
<evidence type="ECO:0000259" key="1">
    <source>
        <dbReference type="Pfam" id="PF01966"/>
    </source>
</evidence>
<keyword evidence="3" id="KW-1185">Reference proteome</keyword>
<dbReference type="RefSeq" id="WP_203989036.1">
    <property type="nucleotide sequence ID" value="NZ_BOPG01000011.1"/>
</dbReference>
<evidence type="ECO:0000313" key="2">
    <source>
        <dbReference type="EMBL" id="GIJ54233.1"/>
    </source>
</evidence>
<name>A0A8J3Z385_9ACTN</name>
<dbReference type="EMBL" id="BOPG01000011">
    <property type="protein sequence ID" value="GIJ54233.1"/>
    <property type="molecule type" value="Genomic_DNA"/>
</dbReference>
<comment type="caution">
    <text evidence="2">The sequence shown here is derived from an EMBL/GenBank/DDBJ whole genome shotgun (WGS) entry which is preliminary data.</text>
</comment>